<dbReference type="CDD" id="cd17493">
    <property type="entry name" value="toxin_TenpN"/>
    <property type="match status" value="1"/>
</dbReference>
<dbReference type="NCBIfam" id="NF047358">
    <property type="entry name" value="TenpIN"/>
    <property type="match status" value="1"/>
</dbReference>
<sequence length="167" mass="19342">MELKKLDNSFYADNPVLIQALDFDNKIQEWMLYDAAGQKKTRGHGIIKIELNGMTFAIPVRSNIQHNESFILEVNRSRDRSNKGMGLDYQKAVLIRNAAHISNEVFVLRTKNAGKKLVGKEEHITTMFTRYVEKYIKAVRNNDRNILNSIEYRFTTLVNYHPELGLP</sequence>
<gene>
    <name evidence="1" type="ORF">EGO53_29190</name>
</gene>
<dbReference type="AlphaFoldDB" id="A0A515D608"/>
<dbReference type="Proteomes" id="UP000317572">
    <property type="component" value="Plasmid p2-125"/>
</dbReference>
<evidence type="ECO:0000313" key="1">
    <source>
        <dbReference type="EMBL" id="QDL35839.1"/>
    </source>
</evidence>
<keyword evidence="1" id="KW-0614">Plasmid</keyword>
<proteinExistence type="predicted"/>
<evidence type="ECO:0000313" key="2">
    <source>
        <dbReference type="Proteomes" id="UP000317572"/>
    </source>
</evidence>
<dbReference type="InterPro" id="IPR049929">
    <property type="entry name" value="TenpN-like"/>
</dbReference>
<reference evidence="1 2" key="1">
    <citation type="submission" date="2018-11" db="EMBL/GenBank/DDBJ databases">
        <title>The first complete genome of Serratia liquefaciens isolated from metalophyte plant revel distinctness adaptive mechanisms in an extreme habitat.</title>
        <authorList>
            <person name="Caneschi W.L."/>
            <person name="Sanchez A.B."/>
            <person name="Felestrino E.B."/>
            <person name="Assis R.A.B."/>
            <person name="Lemes C.G.C."/>
            <person name="Cordeiro I.F."/>
            <person name="Fonseca N.P."/>
            <person name="Villa M."/>
            <person name="Vieira I.T."/>
            <person name="Moraes L.A."/>
            <person name="Kamino L.H.Y."/>
            <person name="do Carmo F."/>
            <person name="Garcia C.M."/>
            <person name="Almeida N.F."/>
            <person name="Silva R.S."/>
            <person name="Ferro J.A."/>
            <person name="Ferro M.I.T."/>
            <person name="Varani A.M."/>
            <person name="Ferreira R.M."/>
            <person name="dos Santos V.L."/>
            <person name="Silva U.C."/>
            <person name="Setubal J.C."/>
            <person name="Moreira L.M."/>
        </authorList>
    </citation>
    <scope>NUCLEOTIDE SEQUENCE [LARGE SCALE GENOMIC DNA]</scope>
    <source>
        <strain evidence="1 2">FG3</strain>
        <plasmid evidence="1 2">p2-125</plasmid>
    </source>
</reference>
<organism evidence="1 2">
    <name type="scientific">Serratia liquefaciens</name>
    <dbReference type="NCBI Taxonomy" id="614"/>
    <lineage>
        <taxon>Bacteria</taxon>
        <taxon>Pseudomonadati</taxon>
        <taxon>Pseudomonadota</taxon>
        <taxon>Gammaproteobacteria</taxon>
        <taxon>Enterobacterales</taxon>
        <taxon>Yersiniaceae</taxon>
        <taxon>Serratia</taxon>
    </lineage>
</organism>
<name>A0A515D608_SERLI</name>
<dbReference type="EMBL" id="CP033895">
    <property type="protein sequence ID" value="QDL35839.1"/>
    <property type="molecule type" value="Genomic_DNA"/>
</dbReference>
<dbReference type="RefSeq" id="WP_142816673.1">
    <property type="nucleotide sequence ID" value="NZ_CP033895.1"/>
</dbReference>
<geneLocation type="plasmid" evidence="1 2">
    <name>p2-125</name>
</geneLocation>
<accession>A0A515D608</accession>
<protein>
    <submittedName>
        <fullName evidence="1">Uncharacterized protein</fullName>
    </submittedName>
</protein>